<dbReference type="GO" id="GO:0005737">
    <property type="term" value="C:cytoplasm"/>
    <property type="evidence" value="ECO:0007669"/>
    <property type="project" value="UniProtKB-ARBA"/>
</dbReference>
<dbReference type="Gene3D" id="1.20.5.110">
    <property type="match status" value="1"/>
</dbReference>
<dbReference type="PROSITE" id="PS50892">
    <property type="entry name" value="V_SNARE"/>
    <property type="match status" value="1"/>
</dbReference>
<evidence type="ECO:0000313" key="12">
    <source>
        <dbReference type="Proteomes" id="UP000268321"/>
    </source>
</evidence>
<keyword evidence="5 9" id="KW-1133">Transmembrane helix</keyword>
<dbReference type="GO" id="GO:0016020">
    <property type="term" value="C:membrane"/>
    <property type="evidence" value="ECO:0007669"/>
    <property type="project" value="InterPro"/>
</dbReference>
<keyword evidence="4" id="KW-0653">Protein transport</keyword>
<dbReference type="InterPro" id="IPR042855">
    <property type="entry name" value="V_SNARE_CC"/>
</dbReference>
<evidence type="ECO:0000313" key="11">
    <source>
        <dbReference type="EMBL" id="RKP29552.1"/>
    </source>
</evidence>
<dbReference type="OrthoDB" id="190375at2759"/>
<dbReference type="Proteomes" id="UP000268321">
    <property type="component" value="Unassembled WGS sequence"/>
</dbReference>
<name>A0A4P9ZB62_9ASCO</name>
<evidence type="ECO:0000256" key="2">
    <source>
        <dbReference type="ARBA" id="ARBA00022448"/>
    </source>
</evidence>
<evidence type="ECO:0000256" key="3">
    <source>
        <dbReference type="ARBA" id="ARBA00022692"/>
    </source>
</evidence>
<evidence type="ECO:0000256" key="6">
    <source>
        <dbReference type="ARBA" id="ARBA00023136"/>
    </source>
</evidence>
<keyword evidence="2" id="KW-0813">Transport</keyword>
<dbReference type="Pfam" id="PF00957">
    <property type="entry name" value="Synaptobrevin"/>
    <property type="match status" value="1"/>
</dbReference>
<keyword evidence="12" id="KW-1185">Reference proteome</keyword>
<evidence type="ECO:0000259" key="10">
    <source>
        <dbReference type="PROSITE" id="PS50892"/>
    </source>
</evidence>
<dbReference type="GO" id="GO:0016192">
    <property type="term" value="P:vesicle-mediated transport"/>
    <property type="evidence" value="ECO:0007669"/>
    <property type="project" value="InterPro"/>
</dbReference>
<comment type="similarity">
    <text evidence="1">Belongs to the synaptobrevin family.</text>
</comment>
<evidence type="ECO:0000256" key="1">
    <source>
        <dbReference type="ARBA" id="ARBA00008025"/>
    </source>
</evidence>
<dbReference type="SUPFAM" id="SSF58038">
    <property type="entry name" value="SNARE fusion complex"/>
    <property type="match status" value="1"/>
</dbReference>
<dbReference type="InterPro" id="IPR001388">
    <property type="entry name" value="Synaptobrevin-like"/>
</dbReference>
<evidence type="ECO:0000256" key="8">
    <source>
        <dbReference type="PROSITE-ProRule" id="PRU00290"/>
    </source>
</evidence>
<dbReference type="PANTHER" id="PTHR21136">
    <property type="entry name" value="SNARE PROTEINS"/>
    <property type="match status" value="1"/>
</dbReference>
<evidence type="ECO:0000256" key="5">
    <source>
        <dbReference type="ARBA" id="ARBA00022989"/>
    </source>
</evidence>
<organism evidence="11 12">
    <name type="scientific">Metschnikowia bicuspidata</name>
    <dbReference type="NCBI Taxonomy" id="27322"/>
    <lineage>
        <taxon>Eukaryota</taxon>
        <taxon>Fungi</taxon>
        <taxon>Dikarya</taxon>
        <taxon>Ascomycota</taxon>
        <taxon>Saccharomycotina</taxon>
        <taxon>Pichiomycetes</taxon>
        <taxon>Metschnikowiaceae</taxon>
        <taxon>Metschnikowia</taxon>
    </lineage>
</organism>
<proteinExistence type="inferred from homology"/>
<dbReference type="PANTHER" id="PTHR21136:SF168">
    <property type="entry name" value="VESICLE-ASSOCIATED MEMBRANE PROTEIN 9"/>
    <property type="match status" value="1"/>
</dbReference>
<dbReference type="InterPro" id="IPR051097">
    <property type="entry name" value="Synaptobrevin-like_transport"/>
</dbReference>
<dbReference type="GO" id="GO:0012505">
    <property type="term" value="C:endomembrane system"/>
    <property type="evidence" value="ECO:0007669"/>
    <property type="project" value="UniProtKB-SubCell"/>
</dbReference>
<feature type="domain" description="V-SNARE coiled-coil homology" evidence="10">
    <location>
        <begin position="116"/>
        <end position="176"/>
    </location>
</feature>
<dbReference type="AlphaFoldDB" id="A0A4P9ZB62"/>
<keyword evidence="8" id="KW-0175">Coiled coil</keyword>
<evidence type="ECO:0000256" key="4">
    <source>
        <dbReference type="ARBA" id="ARBA00022927"/>
    </source>
</evidence>
<protein>
    <submittedName>
        <fullName evidence="11">Synaptobrevin-domain-containing protein</fullName>
    </submittedName>
</protein>
<dbReference type="FunFam" id="1.20.5.110:FF:000004">
    <property type="entry name" value="Vesicle-associated membrane protein 7"/>
    <property type="match status" value="1"/>
</dbReference>
<dbReference type="GO" id="GO:0015031">
    <property type="term" value="P:protein transport"/>
    <property type="evidence" value="ECO:0007669"/>
    <property type="project" value="UniProtKB-KW"/>
</dbReference>
<dbReference type="CDD" id="cd15843">
    <property type="entry name" value="R-SNARE"/>
    <property type="match status" value="1"/>
</dbReference>
<keyword evidence="6 9" id="KW-0472">Membrane</keyword>
<dbReference type="EMBL" id="ML004482">
    <property type="protein sequence ID" value="RKP29552.1"/>
    <property type="molecule type" value="Genomic_DNA"/>
</dbReference>
<accession>A0A4P9ZB62</accession>
<reference evidence="12" key="1">
    <citation type="journal article" date="2018" name="Nat. Microbiol.">
        <title>Leveraging single-cell genomics to expand the fungal tree of life.</title>
        <authorList>
            <person name="Ahrendt S.R."/>
            <person name="Quandt C.A."/>
            <person name="Ciobanu D."/>
            <person name="Clum A."/>
            <person name="Salamov A."/>
            <person name="Andreopoulos B."/>
            <person name="Cheng J.F."/>
            <person name="Woyke T."/>
            <person name="Pelin A."/>
            <person name="Henrissat B."/>
            <person name="Reynolds N.K."/>
            <person name="Benny G.L."/>
            <person name="Smith M.E."/>
            <person name="James T.Y."/>
            <person name="Grigoriev I.V."/>
        </authorList>
    </citation>
    <scope>NUCLEOTIDE SEQUENCE [LARGE SCALE GENOMIC DNA]</scope>
    <source>
        <strain evidence="12">Baker2002</strain>
    </source>
</reference>
<evidence type="ECO:0000256" key="9">
    <source>
        <dbReference type="SAM" id="Phobius"/>
    </source>
</evidence>
<evidence type="ECO:0000256" key="7">
    <source>
        <dbReference type="ARBA" id="ARBA00046280"/>
    </source>
</evidence>
<sequence length="210" mass="23626">MKKTLHGIDGSTDLVTVVTLAHHNINRTLVLSVLKKIMDKYFEFRQDALNSEAAGAGLPGASDEISPAKLGEFKLYMMQIIKFEELQYDTNRRMYSFGASSEHTDQEPGDVITPNSLVLANEEVAEVRQLMLENINKILGRGAKINSLVDQTERLQSSSTMFQKNALSIKRQMRWANVKFFVISVVVALLLVYLFVGAECGYPFFQVCLR</sequence>
<feature type="transmembrane region" description="Helical" evidence="9">
    <location>
        <begin position="180"/>
        <end position="205"/>
    </location>
</feature>
<keyword evidence="3 9" id="KW-0812">Transmembrane</keyword>
<dbReference type="PRINTS" id="PR00219">
    <property type="entry name" value="SYNAPTOBREVN"/>
</dbReference>
<gene>
    <name evidence="11" type="ORF">METBISCDRAFT_24113</name>
</gene>
<comment type="subcellular location">
    <subcellularLocation>
        <location evidence="7">Endomembrane system</location>
        <topology evidence="7">Single-pass type IV membrane protein</topology>
    </subcellularLocation>
</comment>